<reference evidence="1" key="1">
    <citation type="submission" date="2018-02" db="EMBL/GenBank/DDBJ databases">
        <title>Rhizophora mucronata_Transcriptome.</title>
        <authorList>
            <person name="Meera S.P."/>
            <person name="Sreeshan A."/>
            <person name="Augustine A."/>
        </authorList>
    </citation>
    <scope>NUCLEOTIDE SEQUENCE</scope>
    <source>
        <tissue evidence="1">Leaf</tissue>
    </source>
</reference>
<name>A0A2P2N721_RHIMU</name>
<accession>A0A2P2N721</accession>
<dbReference type="EMBL" id="GGEC01057712">
    <property type="protein sequence ID" value="MBX38196.1"/>
    <property type="molecule type" value="Transcribed_RNA"/>
</dbReference>
<proteinExistence type="predicted"/>
<sequence>MDKMCGGFWYPDYFMELYSNSLYQSLCYKSASHWPLHCLGKLFGQFVYRPPKATKENFCCSFLN</sequence>
<evidence type="ECO:0000313" key="1">
    <source>
        <dbReference type="EMBL" id="MBX38196.1"/>
    </source>
</evidence>
<dbReference type="AlphaFoldDB" id="A0A2P2N721"/>
<protein>
    <submittedName>
        <fullName evidence="1">Uncharacterized protein</fullName>
    </submittedName>
</protein>
<organism evidence="1">
    <name type="scientific">Rhizophora mucronata</name>
    <name type="common">Asiatic mangrove</name>
    <dbReference type="NCBI Taxonomy" id="61149"/>
    <lineage>
        <taxon>Eukaryota</taxon>
        <taxon>Viridiplantae</taxon>
        <taxon>Streptophyta</taxon>
        <taxon>Embryophyta</taxon>
        <taxon>Tracheophyta</taxon>
        <taxon>Spermatophyta</taxon>
        <taxon>Magnoliopsida</taxon>
        <taxon>eudicotyledons</taxon>
        <taxon>Gunneridae</taxon>
        <taxon>Pentapetalae</taxon>
        <taxon>rosids</taxon>
        <taxon>fabids</taxon>
        <taxon>Malpighiales</taxon>
        <taxon>Rhizophoraceae</taxon>
        <taxon>Rhizophora</taxon>
    </lineage>
</organism>